<protein>
    <recommendedName>
        <fullName evidence="4">cystathionine gamma-lyase</fullName>
        <ecNumber evidence="4">4.4.1.1</ecNumber>
    </recommendedName>
    <alternativeName>
        <fullName evidence="7">Gamma-cystathionase</fullName>
    </alternativeName>
</protein>
<accession>A0A0C9V114</accession>
<sequence length="291" mass="31679">MTVKLSFKGVGSGASENEAQKETAEKIEALQAQKRQFLGGEKWNLHISQCGIRTPIVVSSIASSASKENDLFLLAGIFTSASISQNSSTMSQVKLDLWRRDAKTVANLKTVDEAAANDVDSELRPPLDATSKISLLGPSCFDSLSTPCIWMSFLRLNHDVLERMISGLETTGEKVSAFASGTDLDRNPHKHHPPPFPNRTHNLPNLLSPAASRPLIVIDSTFLSPFYVSPLAEPISTDLAIHSVTKYINRHSDVLMGAVILPNASTAEANGNIKRKYPPLSSFLITVLFRL</sequence>
<evidence type="ECO:0000256" key="2">
    <source>
        <dbReference type="ARBA" id="ARBA00005038"/>
    </source>
</evidence>
<gene>
    <name evidence="10" type="ORF">M422DRAFT_267191</name>
</gene>
<comment type="similarity">
    <text evidence="3 8">Belongs to the trans-sulfuration enzymes family.</text>
</comment>
<evidence type="ECO:0000256" key="9">
    <source>
        <dbReference type="SAM" id="MobiDB-lite"/>
    </source>
</evidence>
<keyword evidence="5 8" id="KW-0663">Pyridoxal phosphate</keyword>
<proteinExistence type="inferred from homology"/>
<feature type="region of interest" description="Disordered" evidence="9">
    <location>
        <begin position="179"/>
        <end position="201"/>
    </location>
</feature>
<evidence type="ECO:0000256" key="4">
    <source>
        <dbReference type="ARBA" id="ARBA00012085"/>
    </source>
</evidence>
<evidence type="ECO:0000256" key="6">
    <source>
        <dbReference type="ARBA" id="ARBA00023192"/>
    </source>
</evidence>
<dbReference type="GO" id="GO:0005737">
    <property type="term" value="C:cytoplasm"/>
    <property type="evidence" value="ECO:0007669"/>
    <property type="project" value="TreeGrafter"/>
</dbReference>
<dbReference type="InterPro" id="IPR015424">
    <property type="entry name" value="PyrdxlP-dep_Trfase"/>
</dbReference>
<organism evidence="10 11">
    <name type="scientific">Sphaerobolus stellatus (strain SS14)</name>
    <dbReference type="NCBI Taxonomy" id="990650"/>
    <lineage>
        <taxon>Eukaryota</taxon>
        <taxon>Fungi</taxon>
        <taxon>Dikarya</taxon>
        <taxon>Basidiomycota</taxon>
        <taxon>Agaricomycotina</taxon>
        <taxon>Agaricomycetes</taxon>
        <taxon>Phallomycetidae</taxon>
        <taxon>Geastrales</taxon>
        <taxon>Sphaerobolaceae</taxon>
        <taxon>Sphaerobolus</taxon>
    </lineage>
</organism>
<comment type="cofactor">
    <cofactor evidence="1 8">
        <name>pyridoxal 5'-phosphate</name>
        <dbReference type="ChEBI" id="CHEBI:597326"/>
    </cofactor>
</comment>
<comment type="pathway">
    <text evidence="2">Amino-acid biosynthesis; L-cysteine biosynthesis; L-cysteine from L-homocysteine and L-serine: step 2/2.</text>
</comment>
<dbReference type="AlphaFoldDB" id="A0A0C9V114"/>
<dbReference type="GO" id="GO:0030170">
    <property type="term" value="F:pyridoxal phosphate binding"/>
    <property type="evidence" value="ECO:0007669"/>
    <property type="project" value="InterPro"/>
</dbReference>
<keyword evidence="6" id="KW-0198">Cysteine biosynthesis</keyword>
<evidence type="ECO:0000256" key="5">
    <source>
        <dbReference type="ARBA" id="ARBA00022898"/>
    </source>
</evidence>
<dbReference type="InterPro" id="IPR015421">
    <property type="entry name" value="PyrdxlP-dep_Trfase_major"/>
</dbReference>
<dbReference type="GO" id="GO:0004123">
    <property type="term" value="F:cystathionine gamma-lyase activity"/>
    <property type="evidence" value="ECO:0007669"/>
    <property type="project" value="TreeGrafter"/>
</dbReference>
<dbReference type="HOGENOM" id="CLU_084291_0_0_1"/>
<dbReference type="GO" id="GO:0019343">
    <property type="term" value="P:cysteine biosynthetic process via cystathionine"/>
    <property type="evidence" value="ECO:0007669"/>
    <property type="project" value="TreeGrafter"/>
</dbReference>
<reference evidence="10 11" key="1">
    <citation type="submission" date="2014-06" db="EMBL/GenBank/DDBJ databases">
        <title>Evolutionary Origins and Diversification of the Mycorrhizal Mutualists.</title>
        <authorList>
            <consortium name="DOE Joint Genome Institute"/>
            <consortium name="Mycorrhizal Genomics Consortium"/>
            <person name="Kohler A."/>
            <person name="Kuo A."/>
            <person name="Nagy L.G."/>
            <person name="Floudas D."/>
            <person name="Copeland A."/>
            <person name="Barry K.W."/>
            <person name="Cichocki N."/>
            <person name="Veneault-Fourrey C."/>
            <person name="LaButti K."/>
            <person name="Lindquist E.A."/>
            <person name="Lipzen A."/>
            <person name="Lundell T."/>
            <person name="Morin E."/>
            <person name="Murat C."/>
            <person name="Riley R."/>
            <person name="Ohm R."/>
            <person name="Sun H."/>
            <person name="Tunlid A."/>
            <person name="Henrissat B."/>
            <person name="Grigoriev I.V."/>
            <person name="Hibbett D.S."/>
            <person name="Martin F."/>
        </authorList>
    </citation>
    <scope>NUCLEOTIDE SEQUENCE [LARGE SCALE GENOMIC DNA]</scope>
    <source>
        <strain evidence="10 11">SS14</strain>
    </source>
</reference>
<dbReference type="InterPro" id="IPR000277">
    <property type="entry name" value="Cys/Met-Metab_PyrdxlP-dep_enz"/>
</dbReference>
<dbReference type="EC" id="4.4.1.1" evidence="4"/>
<evidence type="ECO:0000313" key="11">
    <source>
        <dbReference type="Proteomes" id="UP000054279"/>
    </source>
</evidence>
<dbReference type="GO" id="GO:0019346">
    <property type="term" value="P:transsulfuration"/>
    <property type="evidence" value="ECO:0007669"/>
    <property type="project" value="InterPro"/>
</dbReference>
<evidence type="ECO:0000256" key="8">
    <source>
        <dbReference type="RuleBase" id="RU362118"/>
    </source>
</evidence>
<dbReference type="OrthoDB" id="3512640at2759"/>
<dbReference type="Pfam" id="PF01053">
    <property type="entry name" value="Cys_Met_Meta_PP"/>
    <property type="match status" value="1"/>
</dbReference>
<evidence type="ECO:0000313" key="10">
    <source>
        <dbReference type="EMBL" id="KIJ31120.1"/>
    </source>
</evidence>
<dbReference type="PANTHER" id="PTHR11808:SF15">
    <property type="entry name" value="CYSTATHIONINE GAMMA-LYASE"/>
    <property type="match status" value="1"/>
</dbReference>
<evidence type="ECO:0000256" key="3">
    <source>
        <dbReference type="ARBA" id="ARBA00009077"/>
    </source>
</evidence>
<evidence type="ECO:0000256" key="7">
    <source>
        <dbReference type="ARBA" id="ARBA00029853"/>
    </source>
</evidence>
<dbReference type="EMBL" id="KN837247">
    <property type="protein sequence ID" value="KIJ31120.1"/>
    <property type="molecule type" value="Genomic_DNA"/>
</dbReference>
<dbReference type="Gene3D" id="3.40.640.10">
    <property type="entry name" value="Type I PLP-dependent aspartate aminotransferase-like (Major domain)"/>
    <property type="match status" value="1"/>
</dbReference>
<keyword evidence="11" id="KW-1185">Reference proteome</keyword>
<feature type="region of interest" description="Disordered" evidence="9">
    <location>
        <begin position="1"/>
        <end position="20"/>
    </location>
</feature>
<name>A0A0C9V114_SPHS4</name>
<dbReference type="SUPFAM" id="SSF53383">
    <property type="entry name" value="PLP-dependent transferases"/>
    <property type="match status" value="1"/>
</dbReference>
<evidence type="ECO:0000256" key="1">
    <source>
        <dbReference type="ARBA" id="ARBA00001933"/>
    </source>
</evidence>
<dbReference type="Proteomes" id="UP000054279">
    <property type="component" value="Unassembled WGS sequence"/>
</dbReference>
<dbReference type="PANTHER" id="PTHR11808">
    <property type="entry name" value="TRANS-SULFURATION ENZYME FAMILY MEMBER"/>
    <property type="match status" value="1"/>
</dbReference>
<keyword evidence="6" id="KW-0028">Amino-acid biosynthesis</keyword>